<dbReference type="EMBL" id="JBCHKU010000006">
    <property type="protein sequence ID" value="MEM6248150.1"/>
    <property type="molecule type" value="Genomic_DNA"/>
</dbReference>
<accession>A0ABU9UPS7</accession>
<evidence type="ECO:0000313" key="1">
    <source>
        <dbReference type="EMBL" id="MEM6248150.1"/>
    </source>
</evidence>
<sequence length="131" mass="15277">MTDRSAVDTIRGYFYQFDYSILQVLQLVDLDDSISVECIEDVDIHTATEDTAVQCKYYAGTEYNHSVIKPAVMFMLTHFKKIRDDGRQLIKYSLRGHYNSGQHKLTLPINVAFLKQHFLTYSEKKVVRCHH</sequence>
<comment type="caution">
    <text evidence="1">The sequence shown here is derived from an EMBL/GenBank/DDBJ whole genome shotgun (WGS) entry which is preliminary data.</text>
</comment>
<reference evidence="1 2" key="1">
    <citation type="submission" date="2024-04" db="EMBL/GenBank/DDBJ databases">
        <title>Novel Shewanella species isolated from Baltic Sea sediments.</title>
        <authorList>
            <person name="Martin-Rodriguez A.J."/>
            <person name="Fernandez-Juarez V."/>
            <person name="Valeriano V.D."/>
            <person name="Mihindukulasooriya I."/>
            <person name="Ceresnova L."/>
            <person name="Joffre E."/>
            <person name="Jensie-Markopoulos S."/>
            <person name="Moore E.R.B."/>
            <person name="Sjoling A."/>
        </authorList>
    </citation>
    <scope>NUCLEOTIDE SEQUENCE [LARGE SCALE GENOMIC DNA]</scope>
    <source>
        <strain evidence="1 2">VAX-SP0-0CM-1</strain>
    </source>
</reference>
<dbReference type="Proteomes" id="UP001489333">
    <property type="component" value="Unassembled WGS sequence"/>
</dbReference>
<keyword evidence="2" id="KW-1185">Reference proteome</keyword>
<protein>
    <submittedName>
        <fullName evidence="1">Uncharacterized protein</fullName>
    </submittedName>
</protein>
<dbReference type="RefSeq" id="WP_342901910.1">
    <property type="nucleotide sequence ID" value="NZ_JBCHKU010000006.1"/>
</dbReference>
<name>A0ABU9UPS7_9GAMM</name>
<evidence type="ECO:0000313" key="2">
    <source>
        <dbReference type="Proteomes" id="UP001489333"/>
    </source>
</evidence>
<gene>
    <name evidence="1" type="ORF">AAGS29_05910</name>
</gene>
<proteinExistence type="predicted"/>
<organism evidence="1 2">
    <name type="scientific">Shewanella vaxholmensis</name>
    <dbReference type="NCBI Taxonomy" id="3063535"/>
    <lineage>
        <taxon>Bacteria</taxon>
        <taxon>Pseudomonadati</taxon>
        <taxon>Pseudomonadota</taxon>
        <taxon>Gammaproteobacteria</taxon>
        <taxon>Alteromonadales</taxon>
        <taxon>Shewanellaceae</taxon>
        <taxon>Shewanella</taxon>
    </lineage>
</organism>